<evidence type="ECO:0000256" key="3">
    <source>
        <dbReference type="ARBA" id="ARBA00022679"/>
    </source>
</evidence>
<dbReference type="PANTHER" id="PTHR43179:SF12">
    <property type="entry name" value="GALACTOFURANOSYLTRANSFERASE GLFT2"/>
    <property type="match status" value="1"/>
</dbReference>
<comment type="caution">
    <text evidence="6">The sequence shown here is derived from an EMBL/GenBank/DDBJ whole genome shotgun (WGS) entry which is preliminary data.</text>
</comment>
<dbReference type="InterPro" id="IPR001173">
    <property type="entry name" value="Glyco_trans_2-like"/>
</dbReference>
<feature type="domain" description="Glycosyltransferase 2-like" evidence="5">
    <location>
        <begin position="13"/>
        <end position="132"/>
    </location>
</feature>
<evidence type="ECO:0000256" key="2">
    <source>
        <dbReference type="ARBA" id="ARBA00022676"/>
    </source>
</evidence>
<keyword evidence="2" id="KW-0328">Glycosyltransferase</keyword>
<dbReference type="Proteomes" id="UP000179258">
    <property type="component" value="Unassembled WGS sequence"/>
</dbReference>
<evidence type="ECO:0000313" key="6">
    <source>
        <dbReference type="EMBL" id="OHA67054.1"/>
    </source>
</evidence>
<keyword evidence="4" id="KW-0812">Transmembrane</keyword>
<dbReference type="Pfam" id="PF00535">
    <property type="entry name" value="Glycos_transf_2"/>
    <property type="match status" value="1"/>
</dbReference>
<evidence type="ECO:0000256" key="1">
    <source>
        <dbReference type="ARBA" id="ARBA00006739"/>
    </source>
</evidence>
<feature type="transmembrane region" description="Helical" evidence="4">
    <location>
        <begin position="303"/>
        <end position="328"/>
    </location>
</feature>
<dbReference type="Gene3D" id="3.90.550.10">
    <property type="entry name" value="Spore Coat Polysaccharide Biosynthesis Protein SpsA, Chain A"/>
    <property type="match status" value="1"/>
</dbReference>
<dbReference type="SUPFAM" id="SSF53448">
    <property type="entry name" value="Nucleotide-diphospho-sugar transferases"/>
    <property type="match status" value="1"/>
</dbReference>
<accession>A0A1G2R2E5</accession>
<name>A0A1G2R2E5_9BACT</name>
<comment type="similarity">
    <text evidence="1">Belongs to the glycosyltransferase 2 family.</text>
</comment>
<proteinExistence type="inferred from homology"/>
<keyword evidence="4" id="KW-1133">Transmembrane helix</keyword>
<evidence type="ECO:0000313" key="7">
    <source>
        <dbReference type="Proteomes" id="UP000179258"/>
    </source>
</evidence>
<keyword evidence="3" id="KW-0808">Transferase</keyword>
<feature type="transmembrane region" description="Helical" evidence="4">
    <location>
        <begin position="247"/>
        <end position="267"/>
    </location>
</feature>
<dbReference type="GO" id="GO:0016757">
    <property type="term" value="F:glycosyltransferase activity"/>
    <property type="evidence" value="ECO:0007669"/>
    <property type="project" value="UniProtKB-KW"/>
</dbReference>
<keyword evidence="4" id="KW-0472">Membrane</keyword>
<evidence type="ECO:0000259" key="5">
    <source>
        <dbReference type="Pfam" id="PF00535"/>
    </source>
</evidence>
<organism evidence="6 7">
    <name type="scientific">Candidatus Wildermuthbacteria bacterium RIFCSPHIGHO2_02_FULL_47_17</name>
    <dbReference type="NCBI Taxonomy" id="1802452"/>
    <lineage>
        <taxon>Bacteria</taxon>
        <taxon>Candidatus Wildermuthiibacteriota</taxon>
    </lineage>
</organism>
<dbReference type="EMBL" id="MHTX01000046">
    <property type="protein sequence ID" value="OHA67054.1"/>
    <property type="molecule type" value="Genomic_DNA"/>
</dbReference>
<evidence type="ECO:0000256" key="4">
    <source>
        <dbReference type="SAM" id="Phobius"/>
    </source>
</evidence>
<dbReference type="InterPro" id="IPR029044">
    <property type="entry name" value="Nucleotide-diphossugar_trans"/>
</dbReference>
<sequence length="354" mass="39591">MVNDDVAKKPFVSVIIPTWRDQKILSECLGGLAKQDYPRNRYEIILVSADKLEVTELGVKIVYVPQNTNPAGARNIGVAAARGEILAFVDDDCIIPPDWISKAVCCLQEKNAALVGGPAVPPDNRPFSYRLAGYLLGAPFVTGSINGRYRAAKKTGEADDYNLILANNFVRKDAFLAISGFDVDQLPCEDYGLYSRLKKAGYKLIYAPEIAVRHHVKPLFFPFINKIFYFANGRSLLMLRHPETARLLYLIPSIFTLALAVVIPLGFFSIKFLYLLAGILSIYAVWILICAFYIFLKFEKNPLVFLYSPPAIFLAHLSYGLGFLHGIYKYLIGDYKGGIKSGGKYRQDSEIHRD</sequence>
<gene>
    <name evidence="6" type="ORF">A3D59_02285</name>
</gene>
<dbReference type="PANTHER" id="PTHR43179">
    <property type="entry name" value="RHAMNOSYLTRANSFERASE WBBL"/>
    <property type="match status" value="1"/>
</dbReference>
<feature type="transmembrane region" description="Helical" evidence="4">
    <location>
        <begin position="273"/>
        <end position="296"/>
    </location>
</feature>
<reference evidence="6 7" key="1">
    <citation type="journal article" date="2016" name="Nat. Commun.">
        <title>Thousands of microbial genomes shed light on interconnected biogeochemical processes in an aquifer system.</title>
        <authorList>
            <person name="Anantharaman K."/>
            <person name="Brown C.T."/>
            <person name="Hug L.A."/>
            <person name="Sharon I."/>
            <person name="Castelle C.J."/>
            <person name="Probst A.J."/>
            <person name="Thomas B.C."/>
            <person name="Singh A."/>
            <person name="Wilkins M.J."/>
            <person name="Karaoz U."/>
            <person name="Brodie E.L."/>
            <person name="Williams K.H."/>
            <person name="Hubbard S.S."/>
            <person name="Banfield J.F."/>
        </authorList>
    </citation>
    <scope>NUCLEOTIDE SEQUENCE [LARGE SCALE GENOMIC DNA]</scope>
</reference>
<protein>
    <recommendedName>
        <fullName evidence="5">Glycosyltransferase 2-like domain-containing protein</fullName>
    </recommendedName>
</protein>
<dbReference type="AlphaFoldDB" id="A0A1G2R2E5"/>